<sequence length="237" mass="26376">MAIILNLETATNICSVALAKDLTTLSLRESSEEKSHATLLTVFIKEILTSQKLRPADLDAVSVSKGPGSYTGLRIGVATAKGLSYGSNIPLIAVNTLQAMAFGMINSKKFLSVKIKDPANILFCPMIDARRMEVYLSFYDFQCKEKREVSADIIKPGIYDFILNKRKVIFFGTGSGKCKNILNHPNAVFIDGFNTSAAFMTQLAYQNYLKKEFENTAYFEPYYLKDFIATKPGKNIF</sequence>
<dbReference type="PANTHER" id="PTHR11735">
    <property type="entry name" value="TRNA N6-ADENOSINE THREONYLCARBAMOYLTRANSFERASE"/>
    <property type="match status" value="1"/>
</dbReference>
<reference evidence="2" key="1">
    <citation type="journal article" date="2014" name="Front. Microbiol.">
        <title>High frequency of phylogenetically diverse reductive dehalogenase-homologous genes in deep subseafloor sedimentary metagenomes.</title>
        <authorList>
            <person name="Kawai M."/>
            <person name="Futagami T."/>
            <person name="Toyoda A."/>
            <person name="Takaki Y."/>
            <person name="Nishi S."/>
            <person name="Hori S."/>
            <person name="Arai W."/>
            <person name="Tsubouchi T."/>
            <person name="Morono Y."/>
            <person name="Uchiyama I."/>
            <person name="Ito T."/>
            <person name="Fujiyama A."/>
            <person name="Inagaki F."/>
            <person name="Takami H."/>
        </authorList>
    </citation>
    <scope>NUCLEOTIDE SEQUENCE</scope>
    <source>
        <strain evidence="2">Expedition CK06-06</strain>
    </source>
</reference>
<dbReference type="InterPro" id="IPR043129">
    <property type="entry name" value="ATPase_NBD"/>
</dbReference>
<evidence type="ECO:0000313" key="2">
    <source>
        <dbReference type="EMBL" id="GAI60688.1"/>
    </source>
</evidence>
<dbReference type="Pfam" id="PF00814">
    <property type="entry name" value="TsaD"/>
    <property type="match status" value="1"/>
</dbReference>
<dbReference type="Gene3D" id="3.30.420.40">
    <property type="match status" value="2"/>
</dbReference>
<dbReference type="InterPro" id="IPR022496">
    <property type="entry name" value="T6A_TsaB"/>
</dbReference>
<accession>X1PXP2</accession>
<protein>
    <recommendedName>
        <fullName evidence="1">Gcp-like domain-containing protein</fullName>
    </recommendedName>
</protein>
<proteinExistence type="predicted"/>
<dbReference type="SUPFAM" id="SSF53067">
    <property type="entry name" value="Actin-like ATPase domain"/>
    <property type="match status" value="2"/>
</dbReference>
<gene>
    <name evidence="2" type="ORF">S12H4_01051</name>
</gene>
<dbReference type="NCBIfam" id="TIGR03725">
    <property type="entry name" value="T6A_YeaZ"/>
    <property type="match status" value="1"/>
</dbReference>
<name>X1PXP2_9ZZZZ</name>
<dbReference type="EMBL" id="BARW01000184">
    <property type="protein sequence ID" value="GAI60688.1"/>
    <property type="molecule type" value="Genomic_DNA"/>
</dbReference>
<dbReference type="AlphaFoldDB" id="X1PXP2"/>
<dbReference type="GO" id="GO:0002949">
    <property type="term" value="P:tRNA threonylcarbamoyladenosine modification"/>
    <property type="evidence" value="ECO:0007669"/>
    <property type="project" value="InterPro"/>
</dbReference>
<evidence type="ECO:0000259" key="1">
    <source>
        <dbReference type="Pfam" id="PF00814"/>
    </source>
</evidence>
<organism evidence="2">
    <name type="scientific">marine sediment metagenome</name>
    <dbReference type="NCBI Taxonomy" id="412755"/>
    <lineage>
        <taxon>unclassified sequences</taxon>
        <taxon>metagenomes</taxon>
        <taxon>ecological metagenomes</taxon>
    </lineage>
</organism>
<dbReference type="PANTHER" id="PTHR11735:SF11">
    <property type="entry name" value="TRNA THREONYLCARBAMOYLADENOSINE BIOSYNTHESIS PROTEIN TSAB"/>
    <property type="match status" value="1"/>
</dbReference>
<comment type="caution">
    <text evidence="2">The sequence shown here is derived from an EMBL/GenBank/DDBJ whole genome shotgun (WGS) entry which is preliminary data.</text>
</comment>
<dbReference type="GO" id="GO:0005829">
    <property type="term" value="C:cytosol"/>
    <property type="evidence" value="ECO:0007669"/>
    <property type="project" value="TreeGrafter"/>
</dbReference>
<dbReference type="InterPro" id="IPR000905">
    <property type="entry name" value="Gcp-like_dom"/>
</dbReference>
<dbReference type="CDD" id="cd24032">
    <property type="entry name" value="ASKHA_NBD_TsaB"/>
    <property type="match status" value="1"/>
</dbReference>
<feature type="domain" description="Gcp-like" evidence="1">
    <location>
        <begin position="33"/>
        <end position="146"/>
    </location>
</feature>